<evidence type="ECO:0000313" key="3">
    <source>
        <dbReference type="Proteomes" id="UP000184514"/>
    </source>
</evidence>
<organism evidence="2 3">
    <name type="scientific">Planktotalea frisia</name>
    <dbReference type="NCBI Taxonomy" id="696762"/>
    <lineage>
        <taxon>Bacteria</taxon>
        <taxon>Pseudomonadati</taxon>
        <taxon>Pseudomonadota</taxon>
        <taxon>Alphaproteobacteria</taxon>
        <taxon>Rhodobacterales</taxon>
        <taxon>Paracoccaceae</taxon>
        <taxon>Planktotalea</taxon>
    </lineage>
</organism>
<evidence type="ECO:0000313" key="2">
    <source>
        <dbReference type="EMBL" id="OJI93433.1"/>
    </source>
</evidence>
<dbReference type="InterPro" id="IPR032710">
    <property type="entry name" value="NTF2-like_dom_sf"/>
</dbReference>
<dbReference type="STRING" id="696762.PFRI_23330"/>
<dbReference type="RefSeq" id="WP_072630887.1">
    <property type="nucleotide sequence ID" value="NZ_JABBAN010000159.1"/>
</dbReference>
<dbReference type="AlphaFoldDB" id="A0A1L9NW79"/>
<dbReference type="SUPFAM" id="SSF54427">
    <property type="entry name" value="NTF2-like"/>
    <property type="match status" value="1"/>
</dbReference>
<dbReference type="Pfam" id="PF12680">
    <property type="entry name" value="SnoaL_2"/>
    <property type="match status" value="1"/>
</dbReference>
<dbReference type="InterPro" id="IPR037401">
    <property type="entry name" value="SnoaL-like"/>
</dbReference>
<accession>A0A1L9NW79</accession>
<dbReference type="Proteomes" id="UP000184514">
    <property type="component" value="Unassembled WGS sequence"/>
</dbReference>
<reference evidence="2 3" key="1">
    <citation type="submission" date="2016-10" db="EMBL/GenBank/DDBJ databases">
        <title>Genome sequence of Planktotalea frisia SH6-1.</title>
        <authorList>
            <person name="Poehlein A."/>
            <person name="Bakenhus I."/>
            <person name="Voget S."/>
            <person name="Brinkhoff T."/>
            <person name="Simon M."/>
        </authorList>
    </citation>
    <scope>NUCLEOTIDE SEQUENCE [LARGE SCALE GENOMIC DNA]</scope>
    <source>
        <strain evidence="2 3">SH6-1</strain>
    </source>
</reference>
<feature type="domain" description="SnoaL-like" evidence="1">
    <location>
        <begin position="6"/>
        <end position="111"/>
    </location>
</feature>
<protein>
    <submittedName>
        <fullName evidence="2">SnoaL-like domain protein</fullName>
    </submittedName>
</protein>
<dbReference type="Gene3D" id="3.10.450.50">
    <property type="match status" value="1"/>
</dbReference>
<keyword evidence="3" id="KW-1185">Reference proteome</keyword>
<name>A0A1L9NW79_9RHOB</name>
<comment type="caution">
    <text evidence="2">The sequence shown here is derived from an EMBL/GenBank/DDBJ whole genome shotgun (WGS) entry which is preliminary data.</text>
</comment>
<evidence type="ECO:0000259" key="1">
    <source>
        <dbReference type="Pfam" id="PF12680"/>
    </source>
</evidence>
<gene>
    <name evidence="2" type="ORF">PFRI_23330</name>
</gene>
<sequence>MSDSITTFFEAWGMSDDAPRAEAIAAAFTADGTYADPRSPEALSGPAAIAGYVNMFSAGAPGWTAKVVNLSTIGNSHRATVAFGGMGPDGKEMVQHGQYFADMDGDKIARMIGFVGTGAPE</sequence>
<dbReference type="EMBL" id="MLCB01000143">
    <property type="protein sequence ID" value="OJI93433.1"/>
    <property type="molecule type" value="Genomic_DNA"/>
</dbReference>
<proteinExistence type="predicted"/>
<dbReference type="OrthoDB" id="7658823at2"/>